<protein>
    <submittedName>
        <fullName evidence="2">Uncharacterized protein</fullName>
    </submittedName>
</protein>
<proteinExistence type="predicted"/>
<evidence type="ECO:0000313" key="2">
    <source>
        <dbReference type="EMBL" id="WNQ11489.1"/>
    </source>
</evidence>
<feature type="transmembrane region" description="Helical" evidence="1">
    <location>
        <begin position="30"/>
        <end position="49"/>
    </location>
</feature>
<organism evidence="2 3">
    <name type="scientific">Paenibacillus aurantius</name>
    <dbReference type="NCBI Taxonomy" id="2918900"/>
    <lineage>
        <taxon>Bacteria</taxon>
        <taxon>Bacillati</taxon>
        <taxon>Bacillota</taxon>
        <taxon>Bacilli</taxon>
        <taxon>Bacillales</taxon>
        <taxon>Paenibacillaceae</taxon>
        <taxon>Paenibacillus</taxon>
    </lineage>
</organism>
<evidence type="ECO:0000313" key="3">
    <source>
        <dbReference type="Proteomes" id="UP001305702"/>
    </source>
</evidence>
<sequence>MLKPFTFTVIFAVIGLLLCFVHYQGWDPKNIILFSFSVPLWFIPLFTSSRNINPAAAYLLTVASWAVIGYIVDRFVYRRGSSTY</sequence>
<keyword evidence="3" id="KW-1185">Reference proteome</keyword>
<dbReference type="Proteomes" id="UP001305702">
    <property type="component" value="Chromosome"/>
</dbReference>
<keyword evidence="1" id="KW-0812">Transmembrane</keyword>
<keyword evidence="1" id="KW-0472">Membrane</keyword>
<dbReference type="KEGG" id="paun:MJA45_28505"/>
<gene>
    <name evidence="2" type="ORF">MJA45_28505</name>
</gene>
<dbReference type="RefSeq" id="WP_315605265.1">
    <property type="nucleotide sequence ID" value="NZ_CP130318.1"/>
</dbReference>
<name>A0AA96RHU6_9BACL</name>
<accession>A0AA96RHU6</accession>
<keyword evidence="1" id="KW-1133">Transmembrane helix</keyword>
<evidence type="ECO:0000256" key="1">
    <source>
        <dbReference type="SAM" id="Phobius"/>
    </source>
</evidence>
<dbReference type="AlphaFoldDB" id="A0AA96RHU6"/>
<feature type="transmembrane region" description="Helical" evidence="1">
    <location>
        <begin position="55"/>
        <end position="72"/>
    </location>
</feature>
<reference evidence="2 3" key="1">
    <citation type="submission" date="2022-02" db="EMBL/GenBank/DDBJ databases">
        <title>Paenibacillus sp. MBLB1776 Whole Genome Shotgun Sequencing.</title>
        <authorList>
            <person name="Hwang C.Y."/>
            <person name="Cho E.-S."/>
            <person name="Seo M.-J."/>
        </authorList>
    </citation>
    <scope>NUCLEOTIDE SEQUENCE [LARGE SCALE GENOMIC DNA]</scope>
    <source>
        <strain evidence="2 3">MBLB1776</strain>
    </source>
</reference>
<feature type="transmembrane region" description="Helical" evidence="1">
    <location>
        <begin position="6"/>
        <end position="23"/>
    </location>
</feature>
<dbReference type="EMBL" id="CP130318">
    <property type="protein sequence ID" value="WNQ11489.1"/>
    <property type="molecule type" value="Genomic_DNA"/>
</dbReference>